<feature type="domain" description="Type II secretion system protein GspF" evidence="9">
    <location>
        <begin position="277"/>
        <end position="398"/>
    </location>
</feature>
<keyword evidence="6 8" id="KW-1133">Transmembrane helix</keyword>
<keyword evidence="7 8" id="KW-0472">Membrane</keyword>
<reference evidence="10" key="1">
    <citation type="journal article" date="2014" name="Front. Microbiol.">
        <title>High frequency of phylogenetically diverse reductive dehalogenase-homologous genes in deep subseafloor sedimentary metagenomes.</title>
        <authorList>
            <person name="Kawai M."/>
            <person name="Futagami T."/>
            <person name="Toyoda A."/>
            <person name="Takaki Y."/>
            <person name="Nishi S."/>
            <person name="Hori S."/>
            <person name="Arai W."/>
            <person name="Tsubouchi T."/>
            <person name="Morono Y."/>
            <person name="Uchiyama I."/>
            <person name="Ito T."/>
            <person name="Fujiyama A."/>
            <person name="Inagaki F."/>
            <person name="Takami H."/>
        </authorList>
    </citation>
    <scope>NUCLEOTIDE SEQUENCE</scope>
    <source>
        <strain evidence="10">Expedition CK06-06</strain>
    </source>
</reference>
<dbReference type="GO" id="GO:0005886">
    <property type="term" value="C:plasma membrane"/>
    <property type="evidence" value="ECO:0007669"/>
    <property type="project" value="UniProtKB-SubCell"/>
</dbReference>
<dbReference type="InterPro" id="IPR018076">
    <property type="entry name" value="T2SS_GspF_dom"/>
</dbReference>
<dbReference type="GO" id="GO:0015628">
    <property type="term" value="P:protein secretion by the type II secretion system"/>
    <property type="evidence" value="ECO:0007669"/>
    <property type="project" value="TreeGrafter"/>
</dbReference>
<dbReference type="EMBL" id="BARU01005913">
    <property type="protein sequence ID" value="GAH43047.1"/>
    <property type="molecule type" value="Genomic_DNA"/>
</dbReference>
<evidence type="ECO:0000259" key="9">
    <source>
        <dbReference type="Pfam" id="PF00482"/>
    </source>
</evidence>
<dbReference type="Pfam" id="PF00482">
    <property type="entry name" value="T2SSF"/>
    <property type="match status" value="2"/>
</dbReference>
<feature type="non-terminal residue" evidence="10">
    <location>
        <position position="404"/>
    </location>
</feature>
<protein>
    <recommendedName>
        <fullName evidence="9">Type II secretion system protein GspF domain-containing protein</fullName>
    </recommendedName>
</protein>
<evidence type="ECO:0000256" key="3">
    <source>
        <dbReference type="ARBA" id="ARBA00022475"/>
    </source>
</evidence>
<evidence type="ECO:0000256" key="4">
    <source>
        <dbReference type="ARBA" id="ARBA00022519"/>
    </source>
</evidence>
<evidence type="ECO:0000256" key="1">
    <source>
        <dbReference type="ARBA" id="ARBA00004429"/>
    </source>
</evidence>
<dbReference type="FunFam" id="1.20.81.30:FF:000001">
    <property type="entry name" value="Type II secretion system protein F"/>
    <property type="match status" value="2"/>
</dbReference>
<comment type="caution">
    <text evidence="10">The sequence shown here is derived from an EMBL/GenBank/DDBJ whole genome shotgun (WGS) entry which is preliminary data.</text>
</comment>
<dbReference type="PANTHER" id="PTHR30012">
    <property type="entry name" value="GENERAL SECRETION PATHWAY PROTEIN"/>
    <property type="match status" value="1"/>
</dbReference>
<dbReference type="InterPro" id="IPR042094">
    <property type="entry name" value="T2SS_GspF_sf"/>
</dbReference>
<sequence>MAEHTYEVYDEAGQIRKGTLKAETSKEAASQLWKSGHHIISLNQERRPSASPLSQSFSLPWLNKVKSKDLVLYNRQLATMISSGLSLMGSLKILSKQTESRKLGETLKKVEADIGSGASFSMALAKFPEVFSHLYISMVHAGETGGILDEVLTRLAVFMEKEEKTKRDIKTATLYPKLLMGVVTGGILFLFNFVLPQFLTMFTQFGGELPLATRMLIFLVNFATDSKYLIGGLFLVSIPTFLWFKKTARGKFYYDLLQMKFPVLGKLARKTAISRVCRTLGVLYGSGVLLPEALETVKDTAGNEVVARALSKVGQSVQRGTGIAEPLEKTGVFPPMPVYMIKVGEETGKLGLMLEKIADFYDEEIESSVKNLSSALEPLLLGVMALAVGFIVVSIYFPMFDMTN</sequence>
<feature type="transmembrane region" description="Helical" evidence="8">
    <location>
        <begin position="174"/>
        <end position="195"/>
    </location>
</feature>
<evidence type="ECO:0000313" key="10">
    <source>
        <dbReference type="EMBL" id="GAH43047.1"/>
    </source>
</evidence>
<keyword evidence="5 8" id="KW-0812">Transmembrane</keyword>
<dbReference type="PANTHER" id="PTHR30012:SF0">
    <property type="entry name" value="TYPE II SECRETION SYSTEM PROTEIN F-RELATED"/>
    <property type="match status" value="1"/>
</dbReference>
<name>X1FDJ8_9ZZZZ</name>
<evidence type="ECO:0000256" key="2">
    <source>
        <dbReference type="ARBA" id="ARBA00005745"/>
    </source>
</evidence>
<dbReference type="PRINTS" id="PR00812">
    <property type="entry name" value="BCTERIALGSPF"/>
</dbReference>
<keyword evidence="4" id="KW-0997">Cell inner membrane</keyword>
<feature type="transmembrane region" description="Helical" evidence="8">
    <location>
        <begin position="215"/>
        <end position="244"/>
    </location>
</feature>
<gene>
    <name evidence="10" type="ORF">S03H2_11603</name>
</gene>
<evidence type="ECO:0000256" key="7">
    <source>
        <dbReference type="ARBA" id="ARBA00023136"/>
    </source>
</evidence>
<evidence type="ECO:0000256" key="5">
    <source>
        <dbReference type="ARBA" id="ARBA00022692"/>
    </source>
</evidence>
<comment type="subcellular location">
    <subcellularLocation>
        <location evidence="1">Cell inner membrane</location>
        <topology evidence="1">Multi-pass membrane protein</topology>
    </subcellularLocation>
</comment>
<evidence type="ECO:0000256" key="6">
    <source>
        <dbReference type="ARBA" id="ARBA00022989"/>
    </source>
</evidence>
<organism evidence="10">
    <name type="scientific">marine sediment metagenome</name>
    <dbReference type="NCBI Taxonomy" id="412755"/>
    <lineage>
        <taxon>unclassified sequences</taxon>
        <taxon>metagenomes</taxon>
        <taxon>ecological metagenomes</taxon>
    </lineage>
</organism>
<dbReference type="Gene3D" id="1.20.81.30">
    <property type="entry name" value="Type II secretion system (T2SS), domain F"/>
    <property type="match status" value="2"/>
</dbReference>
<accession>X1FDJ8</accession>
<feature type="transmembrane region" description="Helical" evidence="8">
    <location>
        <begin position="379"/>
        <end position="399"/>
    </location>
</feature>
<feature type="domain" description="Type II secretion system protein GspF" evidence="9">
    <location>
        <begin position="75"/>
        <end position="196"/>
    </location>
</feature>
<comment type="similarity">
    <text evidence="2">Belongs to the GSP F family.</text>
</comment>
<dbReference type="AlphaFoldDB" id="X1FDJ8"/>
<dbReference type="InterPro" id="IPR003004">
    <property type="entry name" value="GspF/PilC"/>
</dbReference>
<keyword evidence="3" id="KW-1003">Cell membrane</keyword>
<evidence type="ECO:0000256" key="8">
    <source>
        <dbReference type="SAM" id="Phobius"/>
    </source>
</evidence>
<proteinExistence type="inferred from homology"/>